<dbReference type="Pfam" id="PF21365">
    <property type="entry name" value="Glyco_hydro_31_3rd"/>
    <property type="match status" value="1"/>
</dbReference>
<dbReference type="InterPro" id="IPR025887">
    <property type="entry name" value="Glyco_hydro_31_N_dom"/>
</dbReference>
<dbReference type="PANTHER" id="PTHR22762">
    <property type="entry name" value="ALPHA-GLUCOSIDASE"/>
    <property type="match status" value="1"/>
</dbReference>
<keyword evidence="8 10" id="KW-0326">Glycosidase</keyword>
<dbReference type="Pfam" id="PF01055">
    <property type="entry name" value="Glyco_hydro_31_2nd"/>
    <property type="match status" value="1"/>
</dbReference>
<dbReference type="InterPro" id="IPR000322">
    <property type="entry name" value="Glyco_hydro_31_TIM"/>
</dbReference>
<dbReference type="CDD" id="cd14752">
    <property type="entry name" value="GH31_N"/>
    <property type="match status" value="1"/>
</dbReference>
<feature type="domain" description="Glycosyl hydrolase family 31 C-terminal" evidence="14">
    <location>
        <begin position="692"/>
        <end position="781"/>
    </location>
</feature>
<feature type="domain" description="Glycoside hydrolase family 31 N-terminal" evidence="13">
    <location>
        <begin position="87"/>
        <end position="305"/>
    </location>
</feature>
<evidence type="ECO:0000313" key="15">
    <source>
        <dbReference type="EMBL" id="KAF9513095.1"/>
    </source>
</evidence>
<dbReference type="Pfam" id="PF13802">
    <property type="entry name" value="Gal_mutarotas_2"/>
    <property type="match status" value="1"/>
</dbReference>
<feature type="domain" description="Glycoside hydrolase family 31 TIM barrel" evidence="12">
    <location>
        <begin position="351"/>
        <end position="684"/>
    </location>
</feature>
<comment type="caution">
    <text evidence="15">The sequence shown here is derived from an EMBL/GenBank/DDBJ whole genome shotgun (WGS) entry which is preliminary data.</text>
</comment>
<comment type="subcellular location">
    <subcellularLocation>
        <location evidence="1">Endoplasmic reticulum</location>
    </subcellularLocation>
</comment>
<dbReference type="GO" id="GO:0006491">
    <property type="term" value="P:N-glycan processing"/>
    <property type="evidence" value="ECO:0007669"/>
    <property type="project" value="TreeGrafter"/>
</dbReference>
<evidence type="ECO:0000256" key="5">
    <source>
        <dbReference type="ARBA" id="ARBA00022801"/>
    </source>
</evidence>
<comment type="similarity">
    <text evidence="3 10">Belongs to the glycosyl hydrolase 31 family.</text>
</comment>
<dbReference type="InterPro" id="IPR048395">
    <property type="entry name" value="Glyco_hydro_31_C"/>
</dbReference>
<dbReference type="GO" id="GO:0017177">
    <property type="term" value="C:glucosidase II complex"/>
    <property type="evidence" value="ECO:0007669"/>
    <property type="project" value="TreeGrafter"/>
</dbReference>
<dbReference type="EMBL" id="MU128977">
    <property type="protein sequence ID" value="KAF9513095.1"/>
    <property type="molecule type" value="Genomic_DNA"/>
</dbReference>
<keyword evidence="5 10" id="KW-0378">Hydrolase</keyword>
<dbReference type="GO" id="GO:0030246">
    <property type="term" value="F:carbohydrate binding"/>
    <property type="evidence" value="ECO:0007669"/>
    <property type="project" value="InterPro"/>
</dbReference>
<evidence type="ECO:0000259" key="13">
    <source>
        <dbReference type="Pfam" id="PF13802"/>
    </source>
</evidence>
<evidence type="ECO:0000256" key="1">
    <source>
        <dbReference type="ARBA" id="ARBA00004240"/>
    </source>
</evidence>
<gene>
    <name evidence="15" type="ORF">BS47DRAFT_1376793</name>
</gene>
<name>A0A9P6AWA5_9AGAM</name>
<evidence type="ECO:0000256" key="11">
    <source>
        <dbReference type="SAM" id="SignalP"/>
    </source>
</evidence>
<dbReference type="InterPro" id="IPR013780">
    <property type="entry name" value="Glyco_hydro_b"/>
</dbReference>
<dbReference type="Proteomes" id="UP000886523">
    <property type="component" value="Unassembled WGS sequence"/>
</dbReference>
<reference evidence="15" key="1">
    <citation type="journal article" date="2020" name="Nat. Commun.">
        <title>Large-scale genome sequencing of mycorrhizal fungi provides insights into the early evolution of symbiotic traits.</title>
        <authorList>
            <person name="Miyauchi S."/>
            <person name="Kiss E."/>
            <person name="Kuo A."/>
            <person name="Drula E."/>
            <person name="Kohler A."/>
            <person name="Sanchez-Garcia M."/>
            <person name="Morin E."/>
            <person name="Andreopoulos B."/>
            <person name="Barry K.W."/>
            <person name="Bonito G."/>
            <person name="Buee M."/>
            <person name="Carver A."/>
            <person name="Chen C."/>
            <person name="Cichocki N."/>
            <person name="Clum A."/>
            <person name="Culley D."/>
            <person name="Crous P.W."/>
            <person name="Fauchery L."/>
            <person name="Girlanda M."/>
            <person name="Hayes R.D."/>
            <person name="Keri Z."/>
            <person name="LaButti K."/>
            <person name="Lipzen A."/>
            <person name="Lombard V."/>
            <person name="Magnuson J."/>
            <person name="Maillard F."/>
            <person name="Murat C."/>
            <person name="Nolan M."/>
            <person name="Ohm R.A."/>
            <person name="Pangilinan J."/>
            <person name="Pereira M.F."/>
            <person name="Perotto S."/>
            <person name="Peter M."/>
            <person name="Pfister S."/>
            <person name="Riley R."/>
            <person name="Sitrit Y."/>
            <person name="Stielow J.B."/>
            <person name="Szollosi G."/>
            <person name="Zifcakova L."/>
            <person name="Stursova M."/>
            <person name="Spatafora J.W."/>
            <person name="Tedersoo L."/>
            <person name="Vaario L.M."/>
            <person name="Yamada A."/>
            <person name="Yan M."/>
            <person name="Wang P."/>
            <person name="Xu J."/>
            <person name="Bruns T."/>
            <person name="Baldrian P."/>
            <person name="Vilgalys R."/>
            <person name="Dunand C."/>
            <person name="Henrissat B."/>
            <person name="Grigoriev I.V."/>
            <person name="Hibbett D."/>
            <person name="Nagy L.G."/>
            <person name="Martin F.M."/>
        </authorList>
    </citation>
    <scope>NUCLEOTIDE SEQUENCE</scope>
    <source>
        <strain evidence="15">UP504</strain>
    </source>
</reference>
<evidence type="ECO:0000256" key="2">
    <source>
        <dbReference type="ARBA" id="ARBA00004833"/>
    </source>
</evidence>
<accession>A0A9P6AWA5</accession>
<keyword evidence="16" id="KW-1185">Reference proteome</keyword>
<evidence type="ECO:0000259" key="14">
    <source>
        <dbReference type="Pfam" id="PF21365"/>
    </source>
</evidence>
<dbReference type="PROSITE" id="PS00129">
    <property type="entry name" value="GLYCOSYL_HYDROL_F31_1"/>
    <property type="match status" value="1"/>
</dbReference>
<keyword evidence="4 11" id="KW-0732">Signal</keyword>
<comment type="pathway">
    <text evidence="2">Glycan metabolism; N-glycan metabolism.</text>
</comment>
<dbReference type="Gene3D" id="3.20.20.80">
    <property type="entry name" value="Glycosidases"/>
    <property type="match status" value="1"/>
</dbReference>
<evidence type="ECO:0000256" key="8">
    <source>
        <dbReference type="ARBA" id="ARBA00023295"/>
    </source>
</evidence>
<evidence type="ECO:0000256" key="10">
    <source>
        <dbReference type="RuleBase" id="RU361185"/>
    </source>
</evidence>
<evidence type="ECO:0000259" key="12">
    <source>
        <dbReference type="Pfam" id="PF01055"/>
    </source>
</evidence>
<evidence type="ECO:0000313" key="16">
    <source>
        <dbReference type="Proteomes" id="UP000886523"/>
    </source>
</evidence>
<feature type="signal peptide" evidence="11">
    <location>
        <begin position="1"/>
        <end position="19"/>
    </location>
</feature>
<evidence type="ECO:0000256" key="6">
    <source>
        <dbReference type="ARBA" id="ARBA00022824"/>
    </source>
</evidence>
<dbReference type="Gene3D" id="2.60.40.1180">
    <property type="entry name" value="Golgi alpha-mannosidase II"/>
    <property type="match status" value="2"/>
</dbReference>
<evidence type="ECO:0000256" key="9">
    <source>
        <dbReference type="ARBA" id="ARBA00042895"/>
    </source>
</evidence>
<dbReference type="OrthoDB" id="3237269at2759"/>
<dbReference type="SUPFAM" id="SSF74650">
    <property type="entry name" value="Galactose mutarotase-like"/>
    <property type="match status" value="1"/>
</dbReference>
<protein>
    <recommendedName>
        <fullName evidence="9">Glucosidase II subunit alpha</fullName>
    </recommendedName>
</protein>
<organism evidence="15 16">
    <name type="scientific">Hydnum rufescens UP504</name>
    <dbReference type="NCBI Taxonomy" id="1448309"/>
    <lineage>
        <taxon>Eukaryota</taxon>
        <taxon>Fungi</taxon>
        <taxon>Dikarya</taxon>
        <taxon>Basidiomycota</taxon>
        <taxon>Agaricomycotina</taxon>
        <taxon>Agaricomycetes</taxon>
        <taxon>Cantharellales</taxon>
        <taxon>Hydnaceae</taxon>
        <taxon>Hydnum</taxon>
    </lineage>
</organism>
<evidence type="ECO:0000256" key="7">
    <source>
        <dbReference type="ARBA" id="ARBA00023180"/>
    </source>
</evidence>
<evidence type="ECO:0000256" key="3">
    <source>
        <dbReference type="ARBA" id="ARBA00007806"/>
    </source>
</evidence>
<dbReference type="InterPro" id="IPR030458">
    <property type="entry name" value="Glyco_hydro_31_AS"/>
</dbReference>
<dbReference type="PANTHER" id="PTHR22762:SF54">
    <property type="entry name" value="BCDNA.GH04962"/>
    <property type="match status" value="1"/>
</dbReference>
<dbReference type="AlphaFoldDB" id="A0A9P6AWA5"/>
<dbReference type="GO" id="GO:0090599">
    <property type="term" value="F:alpha-glucosidase activity"/>
    <property type="evidence" value="ECO:0007669"/>
    <property type="project" value="TreeGrafter"/>
</dbReference>
<dbReference type="InterPro" id="IPR017853">
    <property type="entry name" value="GH"/>
</dbReference>
<dbReference type="SUPFAM" id="SSF51445">
    <property type="entry name" value="(Trans)glycosidases"/>
    <property type="match status" value="1"/>
</dbReference>
<dbReference type="GO" id="GO:0005975">
    <property type="term" value="P:carbohydrate metabolic process"/>
    <property type="evidence" value="ECO:0007669"/>
    <property type="project" value="InterPro"/>
</dbReference>
<keyword evidence="7" id="KW-0325">Glycoprotein</keyword>
<dbReference type="Gene3D" id="2.60.40.1760">
    <property type="entry name" value="glycosyl hydrolase (family 31)"/>
    <property type="match status" value="1"/>
</dbReference>
<dbReference type="InterPro" id="IPR011013">
    <property type="entry name" value="Gal_mutarotase_sf_dom"/>
</dbReference>
<evidence type="ECO:0000256" key="4">
    <source>
        <dbReference type="ARBA" id="ARBA00022729"/>
    </source>
</evidence>
<keyword evidence="6" id="KW-0256">Endoplasmic reticulum</keyword>
<dbReference type="SUPFAM" id="SSF51011">
    <property type="entry name" value="Glycosyl hydrolase domain"/>
    <property type="match status" value="1"/>
</dbReference>
<proteinExistence type="inferred from homology"/>
<dbReference type="CDD" id="cd06603">
    <property type="entry name" value="GH31_GANC_GANAB_alpha"/>
    <property type="match status" value="1"/>
</dbReference>
<feature type="chain" id="PRO_5040232256" description="Glucosidase II subunit alpha" evidence="11">
    <location>
        <begin position="20"/>
        <end position="950"/>
    </location>
</feature>
<sequence length="950" mass="106728">MRGIVVFGYLAALVSPLLAVKPEDFKTCSQAAFCNRGRALSARAAASKSPWISPYSINPTSLVFSPSKSSFTAAVKSSLYPEIKFELQVDILRDGVARVRMDQVDGLRKRYDEAASWALLKEPALKEEGQIVWTDQGKTGMKAVYDDVELITLIRSGREEVVLNGRGLLHMEHFRTKTRANHSQEPTPENAWFEGEEEHGFWEETFKSWTDSKPKGPESLSLDIDFPNHPHVYGIPEHAAPLSLPSTTGPDPAYSEPYRLWNLDVYEYESSSSMALYGAIPVLHAHSTKSTVAVFNALASETWVDIHHPTPDKSTATHWIAESGILDLFILPGPTPDAIFEQYARFTGPTALPAHWSLGHHQCRWNYISSDDVRTVSRRFDEEEMPLDVIWLDIEYSQEHKYFIWGQSFPDPVQMANDVAAIGRKMVVIVDPHLKRTSNYPVYAEAQERGLLVKKSDGGEFEGWCWSGSSAWVDFFNPGSWTWWTKLFSLVDDPSAGWRWKDSTDTMFIWNDMNEPSVFNGPEITMVKDNTHYGGWEHRDVHNVNGMLYHNATTNAVMTRTGSPRRPFVLSRSFFAGSQRIGAIWTGDNMGTWEHMAVGIPMTLSVGIAGLTYAGSDVGGFFGNPDVEMLVRWYQVGAFAPFFRAHAHIDTKRREPYLYDDPHKSIMRDILRLRYSLLPVWYTAFREASVRGIPVLRPQYVVFPKDSRGFALDQQYYLGASGLLVKPVTTQGATETEVYLSDDQVYYDYFDSQIYRGGSKSVTVPAPLEKVPLLIRGGSIVPTRARPRRSSPLMKKDPFTLKIALDKTGFAARGELYLDDGETYAHQQGELIWRQFIASKAEKKKVLAIRSVDLVSRAGGEGAVDGITLSAYDRENAFARDIADVTVERIVVLGLESRPKSVKLENGKELQWTFNEGSSAKGKKSGAASLLTIKTRDVYIVEDWSIAVEL</sequence>